<gene>
    <name evidence="1" type="ORF">ACFODZ_17060</name>
</gene>
<comment type="caution">
    <text evidence="1">The sequence shown here is derived from an EMBL/GenBank/DDBJ whole genome shotgun (WGS) entry which is preliminary data.</text>
</comment>
<organism evidence="1 2">
    <name type="scientific">Marinicella sediminis</name>
    <dbReference type="NCBI Taxonomy" id="1792834"/>
    <lineage>
        <taxon>Bacteria</taxon>
        <taxon>Pseudomonadati</taxon>
        <taxon>Pseudomonadota</taxon>
        <taxon>Gammaproteobacteria</taxon>
        <taxon>Lysobacterales</taxon>
        <taxon>Marinicellaceae</taxon>
        <taxon>Marinicella</taxon>
    </lineage>
</organism>
<sequence length="86" mass="9655">MQEYYLDQDSYIAAARSFWAPNSRNGVMQDTRSSDGAIIRFEPSTGYVGVMQEGSISTFFRLTSQIEGVSDAQAQVTWFLNSIDGW</sequence>
<dbReference type="EMBL" id="JBHRTS010000017">
    <property type="protein sequence ID" value="MFC3195963.1"/>
    <property type="molecule type" value="Genomic_DNA"/>
</dbReference>
<evidence type="ECO:0000313" key="1">
    <source>
        <dbReference type="EMBL" id="MFC3195963.1"/>
    </source>
</evidence>
<dbReference type="RefSeq" id="WP_157893056.1">
    <property type="nucleotide sequence ID" value="NZ_JBHRTS010000017.1"/>
</dbReference>
<evidence type="ECO:0000313" key="2">
    <source>
        <dbReference type="Proteomes" id="UP001595533"/>
    </source>
</evidence>
<reference evidence="2" key="1">
    <citation type="journal article" date="2019" name="Int. J. Syst. Evol. Microbiol.">
        <title>The Global Catalogue of Microorganisms (GCM) 10K type strain sequencing project: providing services to taxonomists for standard genome sequencing and annotation.</title>
        <authorList>
            <consortium name="The Broad Institute Genomics Platform"/>
            <consortium name="The Broad Institute Genome Sequencing Center for Infectious Disease"/>
            <person name="Wu L."/>
            <person name="Ma J."/>
        </authorList>
    </citation>
    <scope>NUCLEOTIDE SEQUENCE [LARGE SCALE GENOMIC DNA]</scope>
    <source>
        <strain evidence="2">KCTC 42953</strain>
    </source>
</reference>
<proteinExistence type="predicted"/>
<dbReference type="Proteomes" id="UP001595533">
    <property type="component" value="Unassembled WGS sequence"/>
</dbReference>
<accession>A0ABV7JCW3</accession>
<keyword evidence="2" id="KW-1185">Reference proteome</keyword>
<protein>
    <submittedName>
        <fullName evidence="1">Uncharacterized protein</fullName>
    </submittedName>
</protein>
<name>A0ABV7JCW3_9GAMM</name>